<dbReference type="EMBL" id="QXGI01000001">
    <property type="protein sequence ID" value="RSX49747.1"/>
    <property type="molecule type" value="Genomic_DNA"/>
</dbReference>
<dbReference type="AlphaFoldDB" id="A0A430FA85"/>
<dbReference type="InterPro" id="IPR027417">
    <property type="entry name" value="P-loop_NTPase"/>
</dbReference>
<sequence length="866" mass="95234">MARRQSVTAAGTNARHLGGGYVRTTGGEAWLFAQVPAQPPVRDASSWDDRERNARPWLMALPRIAELTPHIPFVGRKAMKGFYREIHILAISTPQPYEPSPILDAASRFRLARDFGGHAVHDRFTLLGVRLTSGRNPDTAKRRSIWSRIAGVVTTMAAMDGTGMPPDSDFDADRAAIAEILTDAGCTVPDERMMRRALAWWRTDRKPEIVPVMVEHEHMHTFPDYRSCKRAERFFDAGGDCATWTQREPFSYPMTIVTLSPLPFEGQDVRQLTDSDWAATLMAQSKGGGQGALALSIRGLLEPGELTREQIDKDKELVYEKAVEQATDGHKRNVRTAADLDRVDDAYQSGEKPWPTLIEARAHAAIPQIVDRPSQIIYPGDVQLNPERQDAAFQDMMIGSPISYNPSPLYWPVPIVAYAGLAGRSVAGDDMGRGGKTDLPGALLGFTETDAQPVYVSPFESRETHNPPCLLVTGATGSGKTRVLLWLASQMAALPDPYRDGPNRQSQRRIPYDRIAHPVRIPGVFLDPKPNSDDFEPFIRKHHGVIIRLDTAEADGILDPLRCMPAASVERVQTAVEMLSQITAGEYGDKSRELALNSILFYGDMHGADCMGEAIEIAYRAYTGREAGWETIDPMVEDIAPAMRRNIESNPMLRIIYGTRHGGRSLAVSEGLTLLSAGTMNIIADPNSQSVPSIIQRWTVRMAALGAGAAIQGRNGFLIVDEAWSLLGDRFGAGLVNRMGRLARAQHYFPIFASQKVDEFVDVGLQDFVGRGIILGLGARNEGGTSGESQAQAVCRLFGIPTDGRLHERMMHARVLDAESQEPDYESLYALVDPRTGRIVRGSVPYYVGPEGDAIPVEVNVPDELI</sequence>
<name>A0A430FA85_9BIFI</name>
<dbReference type="Proteomes" id="UP000288052">
    <property type="component" value="Unassembled WGS sequence"/>
</dbReference>
<comment type="caution">
    <text evidence="1">The sequence shown here is derived from an EMBL/GenBank/DDBJ whole genome shotgun (WGS) entry which is preliminary data.</text>
</comment>
<reference evidence="1 2" key="1">
    <citation type="submission" date="2018-09" db="EMBL/GenBank/DDBJ databases">
        <title>Characterization of the phylogenetic diversity of five novel species belonging to the genus Bifidobacterium.</title>
        <authorList>
            <person name="Lugli G.A."/>
            <person name="Duranti S."/>
            <person name="Milani C."/>
        </authorList>
    </citation>
    <scope>NUCLEOTIDE SEQUENCE [LARGE SCALE GENOMIC DNA]</scope>
    <source>
        <strain evidence="1 2">2020B</strain>
    </source>
</reference>
<accession>A0A430FA85</accession>
<evidence type="ECO:0000313" key="1">
    <source>
        <dbReference type="EMBL" id="RSX49747.1"/>
    </source>
</evidence>
<dbReference type="OrthoDB" id="5125659at2"/>
<keyword evidence="2" id="KW-1185">Reference proteome</keyword>
<dbReference type="Gene3D" id="3.40.50.300">
    <property type="entry name" value="P-loop containing nucleotide triphosphate hydrolases"/>
    <property type="match status" value="1"/>
</dbReference>
<proteinExistence type="predicted"/>
<protein>
    <submittedName>
        <fullName evidence="1">Phage protein</fullName>
    </submittedName>
</protein>
<gene>
    <name evidence="1" type="ORF">D2E22_0208</name>
</gene>
<organism evidence="1 2">
    <name type="scientific">Bifidobacterium castoris</name>
    <dbReference type="NCBI Taxonomy" id="2306972"/>
    <lineage>
        <taxon>Bacteria</taxon>
        <taxon>Bacillati</taxon>
        <taxon>Actinomycetota</taxon>
        <taxon>Actinomycetes</taxon>
        <taxon>Bifidobacteriales</taxon>
        <taxon>Bifidobacteriaceae</taxon>
        <taxon>Bifidobacterium</taxon>
    </lineage>
</organism>
<dbReference type="RefSeq" id="WP_126031267.1">
    <property type="nucleotide sequence ID" value="NZ_QXGI01000001.1"/>
</dbReference>
<dbReference type="SUPFAM" id="SSF52540">
    <property type="entry name" value="P-loop containing nucleoside triphosphate hydrolases"/>
    <property type="match status" value="1"/>
</dbReference>
<evidence type="ECO:0000313" key="2">
    <source>
        <dbReference type="Proteomes" id="UP000288052"/>
    </source>
</evidence>